<gene>
    <name evidence="1" type="ORF">CP963_07995</name>
</gene>
<reference evidence="1 2" key="1">
    <citation type="submission" date="2017-09" db="EMBL/GenBank/DDBJ databases">
        <title>Genomics of the genus Arcobacter.</title>
        <authorList>
            <person name="Perez-Cataluna A."/>
            <person name="Figueras M.J."/>
            <person name="Salas-Masso N."/>
        </authorList>
    </citation>
    <scope>NUCLEOTIDE SEQUENCE [LARGE SCALE GENOMIC DNA]</scope>
    <source>
        <strain evidence="1 2">CECT 7834</strain>
    </source>
</reference>
<comment type="caution">
    <text evidence="1">The sequence shown here is derived from an EMBL/GenBank/DDBJ whole genome shotgun (WGS) entry which is preliminary data.</text>
</comment>
<sequence>MFTKANILKEKYGKNLSTPFLQELIWFHRIKEDQDKELLALEFLNVCASHARVDRLFDKELSTVSYKKDMQVRTIIYNFPELESIVKSSNEEDDKWIEIEKTLCEKSENPYSYKHLKDRFETVDVFYHSIQLLRKASLGLNTSRRWTSKFLFPFSFDTLFVDVDNRKDAFSLDRRFFSRGGEVLYLMVSRGKNADKLKELIIESYKKSPQNKRWNSLLNVLRDDSNIYADDRELGFLGTDNHELFDQLVDDLIKLFELNISQNDIFEHLSSISAYYMVHFIMIKSLEIVKTSNIRTEVTKVVYPIELMAPKSDHVRKSSRQIYKINEDLPLEALSKVFNNYMDNLDNTIDKATLLKKLKDDLNYFYEDNQDEENINLTEIRQDIWKEILKKAKSDLTSIHRVLFKGVGLASVKKTNSYRYLANDEWLKTLVLINVNKRVTFQEFIDLLYKKYGFIISNKHSILLIESYSESDFEKNEQRLFDRLRALGLLENKSDGYAYVINRYGRK</sequence>
<dbReference type="AlphaFoldDB" id="A0A6M8NMH2"/>
<evidence type="ECO:0000313" key="1">
    <source>
        <dbReference type="EMBL" id="RXI40709.1"/>
    </source>
</evidence>
<proteinExistence type="predicted"/>
<organism evidence="1 2">
    <name type="scientific">Arcobacter cloacae</name>
    <dbReference type="NCBI Taxonomy" id="1054034"/>
    <lineage>
        <taxon>Bacteria</taxon>
        <taxon>Pseudomonadati</taxon>
        <taxon>Campylobacterota</taxon>
        <taxon>Epsilonproteobacteria</taxon>
        <taxon>Campylobacterales</taxon>
        <taxon>Arcobacteraceae</taxon>
        <taxon>Arcobacter</taxon>
    </lineage>
</organism>
<dbReference type="Proteomes" id="UP000290378">
    <property type="component" value="Unassembled WGS sequence"/>
</dbReference>
<dbReference type="RefSeq" id="WP_129013659.1">
    <property type="nucleotide sequence ID" value="NZ_CBCSEI010000009.1"/>
</dbReference>
<protein>
    <submittedName>
        <fullName evidence="1">Uncharacterized protein</fullName>
    </submittedName>
</protein>
<name>A0A6M8NMH2_9BACT</name>
<evidence type="ECO:0000313" key="2">
    <source>
        <dbReference type="Proteomes" id="UP000290378"/>
    </source>
</evidence>
<dbReference type="EMBL" id="NXII01000009">
    <property type="protein sequence ID" value="RXI40709.1"/>
    <property type="molecule type" value="Genomic_DNA"/>
</dbReference>
<keyword evidence="2" id="KW-1185">Reference proteome</keyword>
<accession>A0A6M8NMH2</accession>